<dbReference type="STRING" id="863239.GCA_000213935_01217"/>
<comment type="caution">
    <text evidence="3">The sequence shown here is derived from an EMBL/GenBank/DDBJ whole genome shotgun (WGS) entry which is preliminary data.</text>
</comment>
<feature type="transmembrane region" description="Helical" evidence="2">
    <location>
        <begin position="130"/>
        <end position="149"/>
    </location>
</feature>
<feature type="transmembrane region" description="Helical" evidence="2">
    <location>
        <begin position="104"/>
        <end position="124"/>
    </location>
</feature>
<evidence type="ECO:0000256" key="2">
    <source>
        <dbReference type="SAM" id="Phobius"/>
    </source>
</evidence>
<proteinExistence type="predicted"/>
<name>A0A3D4T2P1_9CORY</name>
<evidence type="ECO:0000313" key="4">
    <source>
        <dbReference type="Proteomes" id="UP000261739"/>
    </source>
</evidence>
<dbReference type="EMBL" id="DQID01000344">
    <property type="protein sequence ID" value="HCT15799.1"/>
    <property type="molecule type" value="Genomic_DNA"/>
</dbReference>
<keyword evidence="2" id="KW-1133">Transmembrane helix</keyword>
<feature type="transmembrane region" description="Helical" evidence="2">
    <location>
        <begin position="28"/>
        <end position="53"/>
    </location>
</feature>
<organism evidence="3 4">
    <name type="scientific">Corynebacterium nuruki</name>
    <dbReference type="NCBI Taxonomy" id="1032851"/>
    <lineage>
        <taxon>Bacteria</taxon>
        <taxon>Bacillati</taxon>
        <taxon>Actinomycetota</taxon>
        <taxon>Actinomycetes</taxon>
        <taxon>Mycobacteriales</taxon>
        <taxon>Corynebacteriaceae</taxon>
        <taxon>Corynebacterium</taxon>
    </lineage>
</organism>
<accession>A0A3D4T2P1</accession>
<feature type="region of interest" description="Disordered" evidence="1">
    <location>
        <begin position="1"/>
        <end position="21"/>
    </location>
</feature>
<evidence type="ECO:0000256" key="1">
    <source>
        <dbReference type="SAM" id="MobiDB-lite"/>
    </source>
</evidence>
<protein>
    <recommendedName>
        <fullName evidence="5">Integral membrane protein</fullName>
    </recommendedName>
</protein>
<feature type="transmembrane region" description="Helical" evidence="2">
    <location>
        <begin position="73"/>
        <end position="92"/>
    </location>
</feature>
<reference evidence="3 4" key="1">
    <citation type="journal article" date="2018" name="Nat. Biotechnol.">
        <title>A standardized bacterial taxonomy based on genome phylogeny substantially revises the tree of life.</title>
        <authorList>
            <person name="Parks D.H."/>
            <person name="Chuvochina M."/>
            <person name="Waite D.W."/>
            <person name="Rinke C."/>
            <person name="Skarshewski A."/>
            <person name="Chaumeil P.A."/>
            <person name="Hugenholtz P."/>
        </authorList>
    </citation>
    <scope>NUCLEOTIDE SEQUENCE [LARGE SCALE GENOMIC DNA]</scope>
    <source>
        <strain evidence="3">UBA11247</strain>
    </source>
</reference>
<gene>
    <name evidence="3" type="ORF">DIW82_13700</name>
</gene>
<evidence type="ECO:0008006" key="5">
    <source>
        <dbReference type="Google" id="ProtNLM"/>
    </source>
</evidence>
<dbReference type="AlphaFoldDB" id="A0A3D4T2P1"/>
<sequence length="159" mass="16553">MFPTPTGPGSDRNRAAAPWRPGDRRPGVVTAAGILLALCAVLLAVSGVVMVLATPPETSDADLADRWDTIATALTWLGAVEIVIALALAVVVPGVVRGDARRRTWAGGIAGAGILVTLVCWVFVNGGLGQAVLALVLAIACLAMYRPAVRTYYHREQGQ</sequence>
<dbReference type="Proteomes" id="UP000261739">
    <property type="component" value="Unassembled WGS sequence"/>
</dbReference>
<keyword evidence="2" id="KW-0812">Transmembrane</keyword>
<keyword evidence="2" id="KW-0472">Membrane</keyword>
<evidence type="ECO:0000313" key="3">
    <source>
        <dbReference type="EMBL" id="HCT15799.1"/>
    </source>
</evidence>